<evidence type="ECO:0000256" key="3">
    <source>
        <dbReference type="ARBA" id="ARBA00022989"/>
    </source>
</evidence>
<feature type="transmembrane region" description="Helical" evidence="5">
    <location>
        <begin position="49"/>
        <end position="74"/>
    </location>
</feature>
<keyword evidence="3 5" id="KW-1133">Transmembrane helix</keyword>
<comment type="caution">
    <text evidence="7">The sequence shown here is derived from an EMBL/GenBank/DDBJ whole genome shotgun (WGS) entry which is preliminary data.</text>
</comment>
<dbReference type="RefSeq" id="WP_147932286.1">
    <property type="nucleotide sequence ID" value="NZ_VOXD01000036.1"/>
</dbReference>
<dbReference type="PANTHER" id="PTHR43229:SF2">
    <property type="entry name" value="NODULATION PROTEIN J"/>
    <property type="match status" value="1"/>
</dbReference>
<organism evidence="7 8">
    <name type="scientific">Neolewinella aurantiaca</name>
    <dbReference type="NCBI Taxonomy" id="2602767"/>
    <lineage>
        <taxon>Bacteria</taxon>
        <taxon>Pseudomonadati</taxon>
        <taxon>Bacteroidota</taxon>
        <taxon>Saprospiria</taxon>
        <taxon>Saprospirales</taxon>
        <taxon>Lewinellaceae</taxon>
        <taxon>Neolewinella</taxon>
    </lineage>
</organism>
<keyword evidence="4 5" id="KW-0472">Membrane</keyword>
<evidence type="ECO:0000256" key="1">
    <source>
        <dbReference type="ARBA" id="ARBA00004141"/>
    </source>
</evidence>
<dbReference type="GO" id="GO:0043190">
    <property type="term" value="C:ATP-binding cassette (ABC) transporter complex"/>
    <property type="evidence" value="ECO:0007669"/>
    <property type="project" value="InterPro"/>
</dbReference>
<reference evidence="7 8" key="1">
    <citation type="submission" date="2019-08" db="EMBL/GenBank/DDBJ databases">
        <title>Lewinella sp. strain SSH13 Genome sequencing and assembly.</title>
        <authorList>
            <person name="Kim I."/>
        </authorList>
    </citation>
    <scope>NUCLEOTIDE SEQUENCE [LARGE SCALE GENOMIC DNA]</scope>
    <source>
        <strain evidence="7 8">SSH13</strain>
    </source>
</reference>
<dbReference type="EMBL" id="VOXD01000036">
    <property type="protein sequence ID" value="TXF87114.1"/>
    <property type="molecule type" value="Genomic_DNA"/>
</dbReference>
<dbReference type="Pfam" id="PF01061">
    <property type="entry name" value="ABC2_membrane"/>
    <property type="match status" value="1"/>
</dbReference>
<comment type="subcellular location">
    <subcellularLocation>
        <location evidence="1">Membrane</location>
        <topology evidence="1">Multi-pass membrane protein</topology>
    </subcellularLocation>
</comment>
<evidence type="ECO:0000256" key="5">
    <source>
        <dbReference type="SAM" id="Phobius"/>
    </source>
</evidence>
<dbReference type="GO" id="GO:0140359">
    <property type="term" value="F:ABC-type transporter activity"/>
    <property type="evidence" value="ECO:0007669"/>
    <property type="project" value="InterPro"/>
</dbReference>
<name>A0A5C7FLA0_9BACT</name>
<proteinExistence type="predicted"/>
<dbReference type="AlphaFoldDB" id="A0A5C7FLA0"/>
<accession>A0A5C7FLA0</accession>
<sequence>MIRALAISAWFQTVIFVRLRQAMFFTIVFPAFLFVVFGFIFGTPGDTEYYLFLMTGVAGATALSDGLFAVGPVVREFYNNGFIGYVRQMPHPSAHVGGLFLSRYIVLFVVVLLLMLISLLFFGATPTPEATLRLLLAIAVGFTAFSIIGLAISFIGDRMDNGKGFGNVLYFVVIFTSPAFYPIDLINPTVARFGDFLPLTPILHFARNEAVNWWPLIVWGAVSLPVYLYSLKTRQIKR</sequence>
<evidence type="ECO:0000259" key="6">
    <source>
        <dbReference type="Pfam" id="PF01061"/>
    </source>
</evidence>
<keyword evidence="8" id="KW-1185">Reference proteome</keyword>
<dbReference type="InterPro" id="IPR013525">
    <property type="entry name" value="ABC2_TM"/>
</dbReference>
<feature type="transmembrane region" description="Helical" evidence="5">
    <location>
        <begin position="134"/>
        <end position="156"/>
    </location>
</feature>
<gene>
    <name evidence="7" type="ORF">FUA23_18655</name>
</gene>
<feature type="domain" description="ABC-2 type transporter transmembrane" evidence="6">
    <location>
        <begin position="7"/>
        <end position="204"/>
    </location>
</feature>
<evidence type="ECO:0000313" key="8">
    <source>
        <dbReference type="Proteomes" id="UP000321907"/>
    </source>
</evidence>
<feature type="transmembrane region" description="Helical" evidence="5">
    <location>
        <begin position="95"/>
        <end position="122"/>
    </location>
</feature>
<dbReference type="InterPro" id="IPR051784">
    <property type="entry name" value="Nod_factor_ABC_transporter"/>
</dbReference>
<evidence type="ECO:0000256" key="4">
    <source>
        <dbReference type="ARBA" id="ARBA00023136"/>
    </source>
</evidence>
<dbReference type="PANTHER" id="PTHR43229">
    <property type="entry name" value="NODULATION PROTEIN J"/>
    <property type="match status" value="1"/>
</dbReference>
<evidence type="ECO:0000256" key="2">
    <source>
        <dbReference type="ARBA" id="ARBA00022692"/>
    </source>
</evidence>
<dbReference type="PIRSF" id="PIRSF006648">
    <property type="entry name" value="DrrB"/>
    <property type="match status" value="1"/>
</dbReference>
<evidence type="ECO:0000313" key="7">
    <source>
        <dbReference type="EMBL" id="TXF87114.1"/>
    </source>
</evidence>
<keyword evidence="2 5" id="KW-0812">Transmembrane</keyword>
<feature type="transmembrane region" description="Helical" evidence="5">
    <location>
        <begin position="168"/>
        <end position="191"/>
    </location>
</feature>
<dbReference type="InterPro" id="IPR000412">
    <property type="entry name" value="ABC_2_transport"/>
</dbReference>
<feature type="transmembrane region" description="Helical" evidence="5">
    <location>
        <begin position="21"/>
        <end position="43"/>
    </location>
</feature>
<feature type="transmembrane region" description="Helical" evidence="5">
    <location>
        <begin position="211"/>
        <end position="229"/>
    </location>
</feature>
<dbReference type="OrthoDB" id="1079585at2"/>
<protein>
    <submittedName>
        <fullName evidence="7">ABC transporter permease</fullName>
    </submittedName>
</protein>
<dbReference type="Proteomes" id="UP000321907">
    <property type="component" value="Unassembled WGS sequence"/>
</dbReference>